<dbReference type="PANTHER" id="PTHR12243">
    <property type="entry name" value="MADF DOMAIN TRANSCRIPTION FACTOR"/>
    <property type="match status" value="1"/>
</dbReference>
<dbReference type="PROSITE" id="PS51031">
    <property type="entry name" value="BESS"/>
    <property type="match status" value="1"/>
</dbReference>
<dbReference type="SMART" id="SM00595">
    <property type="entry name" value="MADF"/>
    <property type="match status" value="1"/>
</dbReference>
<evidence type="ECO:0000256" key="2">
    <source>
        <dbReference type="SAM" id="MobiDB-lite"/>
    </source>
</evidence>
<dbReference type="InterPro" id="IPR039353">
    <property type="entry name" value="TF_Adf1"/>
</dbReference>
<keyword evidence="6" id="KW-1185">Reference proteome</keyword>
<keyword evidence="1" id="KW-0539">Nucleus</keyword>
<sequence>MHGKTLTPVKVSAWESVLSRVKPFCQVFSRACTRFCYRVLFLFKMAIDVETLISLVFERTPLWNQTLKVYRNKVITEKLWRQIATKLGEDVTTDDIKKKWKTVRNQFGKELRKLPEGRSGDEAPLNYETYTTWPHFESLLFLKDHMKPRKSGGNLQPDGAETSRNANTQEIGADDTSDRNEIVEIPESAEIDHTDEGDTRPQRRAPKRSAQHRLIDIEAKKLQLLEQKVRKGTTADDEDEAFFKSLLPHVRKLPAEEKLLFRTEVQEVVHKFVYRKNRLLNDRRAEHDVFRASASAGDASYQHSTPIRRSNEIFDTGLRTPLRSGGSRYTESPNIPSRIEIVENQYRNESTGLRTPLRSGGSRYIESPNIPSRIEVVENQYREESTGSAGQRSSIIVTGRQYYTVITSPISSAATQE</sequence>
<dbReference type="Pfam" id="PF10545">
    <property type="entry name" value="MADF_DNA_bdg"/>
    <property type="match status" value="1"/>
</dbReference>
<evidence type="ECO:0000259" key="4">
    <source>
        <dbReference type="PROSITE" id="PS51031"/>
    </source>
</evidence>
<dbReference type="InterPro" id="IPR006578">
    <property type="entry name" value="MADF-dom"/>
</dbReference>
<reference evidence="5" key="2">
    <citation type="submission" date="2025-05" db="UniProtKB">
        <authorList>
            <consortium name="EnsemblMetazoa"/>
        </authorList>
    </citation>
    <scope>IDENTIFICATION</scope>
    <source>
        <strain evidence="5">Foshan</strain>
    </source>
</reference>
<comment type="subcellular location">
    <subcellularLocation>
        <location evidence="1">Nucleus</location>
    </subcellularLocation>
</comment>
<protein>
    <recommendedName>
        <fullName evidence="7">MADF domain-containing protein</fullName>
    </recommendedName>
</protein>
<dbReference type="InterPro" id="IPR004210">
    <property type="entry name" value="BESS_motif"/>
</dbReference>
<dbReference type="GeneID" id="115258788"/>
<dbReference type="Pfam" id="PF02944">
    <property type="entry name" value="BESS"/>
    <property type="match status" value="1"/>
</dbReference>
<dbReference type="Proteomes" id="UP000069940">
    <property type="component" value="Unassembled WGS sequence"/>
</dbReference>
<proteinExistence type="predicted"/>
<feature type="region of interest" description="Disordered" evidence="2">
    <location>
        <begin position="147"/>
        <end position="212"/>
    </location>
</feature>
<reference evidence="6" key="1">
    <citation type="journal article" date="2015" name="Proc. Natl. Acad. Sci. U.S.A.">
        <title>Genome sequence of the Asian Tiger mosquito, Aedes albopictus, reveals insights into its biology, genetics, and evolution.</title>
        <authorList>
            <person name="Chen X.G."/>
            <person name="Jiang X."/>
            <person name="Gu J."/>
            <person name="Xu M."/>
            <person name="Wu Y."/>
            <person name="Deng Y."/>
            <person name="Zhang C."/>
            <person name="Bonizzoni M."/>
            <person name="Dermauw W."/>
            <person name="Vontas J."/>
            <person name="Armbruster P."/>
            <person name="Huang X."/>
            <person name="Yang Y."/>
            <person name="Zhang H."/>
            <person name="He W."/>
            <person name="Peng H."/>
            <person name="Liu Y."/>
            <person name="Wu K."/>
            <person name="Chen J."/>
            <person name="Lirakis M."/>
            <person name="Topalis P."/>
            <person name="Van Leeuwen T."/>
            <person name="Hall A.B."/>
            <person name="Jiang X."/>
            <person name="Thorpe C."/>
            <person name="Mueller R.L."/>
            <person name="Sun C."/>
            <person name="Waterhouse R.M."/>
            <person name="Yan G."/>
            <person name="Tu Z.J."/>
            <person name="Fang X."/>
            <person name="James A.A."/>
        </authorList>
    </citation>
    <scope>NUCLEOTIDE SEQUENCE [LARGE SCALE GENOMIC DNA]</scope>
    <source>
        <strain evidence="6">Foshan</strain>
    </source>
</reference>
<evidence type="ECO:0008006" key="7">
    <source>
        <dbReference type="Google" id="ProtNLM"/>
    </source>
</evidence>
<feature type="compositionally biased region" description="Basic residues" evidence="2">
    <location>
        <begin position="202"/>
        <end position="211"/>
    </location>
</feature>
<dbReference type="PANTHER" id="PTHR12243:SF67">
    <property type="entry name" value="COREPRESSOR OF PANGOLIN, ISOFORM A-RELATED"/>
    <property type="match status" value="1"/>
</dbReference>
<accession>A0ABM1YV38</accession>
<dbReference type="RefSeq" id="XP_029715063.2">
    <property type="nucleotide sequence ID" value="XM_029859203.2"/>
</dbReference>
<dbReference type="PROSITE" id="PS51029">
    <property type="entry name" value="MADF"/>
    <property type="match status" value="1"/>
</dbReference>
<feature type="domain" description="MADF" evidence="3">
    <location>
        <begin position="51"/>
        <end position="147"/>
    </location>
</feature>
<organism evidence="5 6">
    <name type="scientific">Aedes albopictus</name>
    <name type="common">Asian tiger mosquito</name>
    <name type="synonym">Stegomyia albopicta</name>
    <dbReference type="NCBI Taxonomy" id="7160"/>
    <lineage>
        <taxon>Eukaryota</taxon>
        <taxon>Metazoa</taxon>
        <taxon>Ecdysozoa</taxon>
        <taxon>Arthropoda</taxon>
        <taxon>Hexapoda</taxon>
        <taxon>Insecta</taxon>
        <taxon>Pterygota</taxon>
        <taxon>Neoptera</taxon>
        <taxon>Endopterygota</taxon>
        <taxon>Diptera</taxon>
        <taxon>Nematocera</taxon>
        <taxon>Culicoidea</taxon>
        <taxon>Culicidae</taxon>
        <taxon>Culicinae</taxon>
        <taxon>Aedini</taxon>
        <taxon>Aedes</taxon>
        <taxon>Stegomyia</taxon>
    </lineage>
</organism>
<evidence type="ECO:0000313" key="6">
    <source>
        <dbReference type="Proteomes" id="UP000069940"/>
    </source>
</evidence>
<evidence type="ECO:0000256" key="1">
    <source>
        <dbReference type="PROSITE-ProRule" id="PRU00371"/>
    </source>
</evidence>
<name>A0ABM1YV38_AEDAL</name>
<feature type="domain" description="BESS" evidence="4">
    <location>
        <begin position="236"/>
        <end position="275"/>
    </location>
</feature>
<feature type="compositionally biased region" description="Basic and acidic residues" evidence="2">
    <location>
        <begin position="190"/>
        <end position="201"/>
    </location>
</feature>
<evidence type="ECO:0000259" key="3">
    <source>
        <dbReference type="PROSITE" id="PS51029"/>
    </source>
</evidence>
<evidence type="ECO:0000313" key="5">
    <source>
        <dbReference type="EnsemblMetazoa" id="AALFPA23_012403.P17772"/>
    </source>
</evidence>
<dbReference type="EnsemblMetazoa" id="AALFPA23_012403.R17772">
    <property type="protein sequence ID" value="AALFPA23_012403.P17772"/>
    <property type="gene ID" value="AALFPA23_012403"/>
</dbReference>